<dbReference type="SMART" id="SM00485">
    <property type="entry name" value="XPGN"/>
    <property type="match status" value="1"/>
</dbReference>
<dbReference type="Pfam" id="PF00752">
    <property type="entry name" value="XPG_N"/>
    <property type="match status" value="1"/>
</dbReference>
<dbReference type="InterPro" id="IPR029060">
    <property type="entry name" value="PIN-like_dom_sf"/>
</dbReference>
<dbReference type="EMBL" id="MN740016">
    <property type="protein sequence ID" value="QHT84182.1"/>
    <property type="molecule type" value="Genomic_DNA"/>
</dbReference>
<reference evidence="3" key="1">
    <citation type="journal article" date="2020" name="Nature">
        <title>Giant virus diversity and host interactions through global metagenomics.</title>
        <authorList>
            <person name="Schulz F."/>
            <person name="Roux S."/>
            <person name="Paez-Espino D."/>
            <person name="Jungbluth S."/>
            <person name="Walsh D.A."/>
            <person name="Denef V.J."/>
            <person name="McMahon K.D."/>
            <person name="Konstantinidis K.T."/>
            <person name="Eloe-Fadrosh E.A."/>
            <person name="Kyrpides N.C."/>
            <person name="Woyke T."/>
        </authorList>
    </citation>
    <scope>NUCLEOTIDE SEQUENCE</scope>
    <source>
        <strain evidence="3">GVMAG-M-3300023184-16</strain>
    </source>
</reference>
<sequence>MGIKFLNRYLINKCKKTSISCTSLQRFSGKTIVVDTYIYIYKFLGEDKLLEHMDRMVSMFLNYKITPIFIFDGKPPQEKQSLLYQRREKKQEAEDKYKIILQQIESGLDSTEELKSQLIGLKKQFLKVDYDHIQCVKSILREYKVEFIDAVGESDELCVQYVKSQRAWACLSDDMDMFVYGADRVLRNLSLHKQTVDLYNMKSILTDLHMDMNTFRQIMVLSGTDYNTESNVTLHETLKWYHEYKKQKLAPRKEITLDFYQWLCKHTKYIQDYHKLIHVHNMFVLDDISDVKN</sequence>
<dbReference type="Gene3D" id="3.40.50.1010">
    <property type="entry name" value="5'-nuclease"/>
    <property type="match status" value="1"/>
</dbReference>
<accession>A0A6C0HUH7</accession>
<organism evidence="3">
    <name type="scientific">viral metagenome</name>
    <dbReference type="NCBI Taxonomy" id="1070528"/>
    <lineage>
        <taxon>unclassified sequences</taxon>
        <taxon>metagenomes</taxon>
        <taxon>organismal metagenomes</taxon>
    </lineage>
</organism>
<name>A0A6C0HUH7_9ZZZZ</name>
<dbReference type="Pfam" id="PF00867">
    <property type="entry name" value="XPG_I"/>
    <property type="match status" value="1"/>
</dbReference>
<dbReference type="SUPFAM" id="SSF88723">
    <property type="entry name" value="PIN domain-like"/>
    <property type="match status" value="1"/>
</dbReference>
<dbReference type="SMART" id="SM00484">
    <property type="entry name" value="XPGI"/>
    <property type="match status" value="1"/>
</dbReference>
<dbReference type="GO" id="GO:0004518">
    <property type="term" value="F:nuclease activity"/>
    <property type="evidence" value="ECO:0007669"/>
    <property type="project" value="InterPro"/>
</dbReference>
<evidence type="ECO:0000313" key="3">
    <source>
        <dbReference type="EMBL" id="QHT84182.1"/>
    </source>
</evidence>
<dbReference type="InterPro" id="IPR006085">
    <property type="entry name" value="XPG_DNA_repair_N"/>
</dbReference>
<dbReference type="PRINTS" id="PR00853">
    <property type="entry name" value="XPGRADSUPER"/>
</dbReference>
<feature type="domain" description="XPG N-terminal" evidence="2">
    <location>
        <begin position="1"/>
        <end position="93"/>
    </location>
</feature>
<evidence type="ECO:0000259" key="1">
    <source>
        <dbReference type="SMART" id="SM00484"/>
    </source>
</evidence>
<feature type="domain" description="XPG-I" evidence="1">
    <location>
        <begin position="141"/>
        <end position="210"/>
    </location>
</feature>
<protein>
    <recommendedName>
        <fullName evidence="4">XPG N-terminal domain-containing protein</fullName>
    </recommendedName>
</protein>
<dbReference type="InterPro" id="IPR006084">
    <property type="entry name" value="XPG/Rad2"/>
</dbReference>
<dbReference type="PANTHER" id="PTHR11081">
    <property type="entry name" value="FLAP ENDONUCLEASE FAMILY MEMBER"/>
    <property type="match status" value="1"/>
</dbReference>
<dbReference type="AlphaFoldDB" id="A0A6C0HUH7"/>
<dbReference type="InterPro" id="IPR006086">
    <property type="entry name" value="XPG-I_dom"/>
</dbReference>
<proteinExistence type="predicted"/>
<evidence type="ECO:0008006" key="4">
    <source>
        <dbReference type="Google" id="ProtNLM"/>
    </source>
</evidence>
<evidence type="ECO:0000259" key="2">
    <source>
        <dbReference type="SMART" id="SM00485"/>
    </source>
</evidence>